<dbReference type="GO" id="GO:0006508">
    <property type="term" value="P:proteolysis"/>
    <property type="evidence" value="ECO:0007669"/>
    <property type="project" value="UniProtKB-KW"/>
</dbReference>
<dbReference type="SUPFAM" id="SSF50156">
    <property type="entry name" value="PDZ domain-like"/>
    <property type="match status" value="1"/>
</dbReference>
<dbReference type="AlphaFoldDB" id="A0A9D6HPU0"/>
<comment type="caution">
    <text evidence="5">The sequence shown here is derived from an EMBL/GenBank/DDBJ whole genome shotgun (WGS) entry which is preliminary data.</text>
</comment>
<dbReference type="SUPFAM" id="SSF50494">
    <property type="entry name" value="Trypsin-like serine proteases"/>
    <property type="match status" value="1"/>
</dbReference>
<accession>A0A9D6HPU0</accession>
<dbReference type="EMBL" id="JACOYY010000066">
    <property type="protein sequence ID" value="MBI2052487.1"/>
    <property type="molecule type" value="Genomic_DNA"/>
</dbReference>
<evidence type="ECO:0000313" key="6">
    <source>
        <dbReference type="Proteomes" id="UP000786662"/>
    </source>
</evidence>
<dbReference type="Gene3D" id="2.40.10.120">
    <property type="match status" value="1"/>
</dbReference>
<dbReference type="InterPro" id="IPR001478">
    <property type="entry name" value="PDZ"/>
</dbReference>
<evidence type="ECO:0000259" key="4">
    <source>
        <dbReference type="SMART" id="SM00228"/>
    </source>
</evidence>
<organism evidence="5 6">
    <name type="scientific">Candidatus Sungiibacteriota bacterium</name>
    <dbReference type="NCBI Taxonomy" id="2750080"/>
    <lineage>
        <taxon>Bacteria</taxon>
        <taxon>Candidatus Sungiibacteriota</taxon>
    </lineage>
</organism>
<dbReference type="InterPro" id="IPR036034">
    <property type="entry name" value="PDZ_sf"/>
</dbReference>
<feature type="domain" description="PDZ" evidence="4">
    <location>
        <begin position="247"/>
        <end position="337"/>
    </location>
</feature>
<sequence>MNLIVDAIKKVRPAVVSVVITKEIPEELLNQMPYFGPGGMLVPPEEKKEGNGGGVPMDHEKIKVGGGSGFIVSRDGLIITNKHVVQDPEATYTVVMENEQRFPAKVLARDPINDIAILKIESEKELPFVKLADSNRLDLGETAIAIGNTLGEFKNTVSVGVVSGLSRFITAQNEFNGEPSFLRGLIQTDAAINPGNSGGPLINIKGEAVGINVAVILGAQNVGFTIPINSAAKDLDDLKKFGRLRKPFLGVRYLIINKDMKDRLKLPVEAGAYVMKENVPGDEAVVTGSPADKAGLKEKDIILEFNGVKLTSEKNLQDVLENCKIGANVPLKVLRAGQEQELKLVLEERKF</sequence>
<dbReference type="InterPro" id="IPR001940">
    <property type="entry name" value="Peptidase_S1C"/>
</dbReference>
<dbReference type="PANTHER" id="PTHR22939:SF129">
    <property type="entry name" value="SERINE PROTEASE HTRA2, MITOCHONDRIAL"/>
    <property type="match status" value="1"/>
</dbReference>
<dbReference type="PRINTS" id="PR00834">
    <property type="entry name" value="PROTEASES2C"/>
</dbReference>
<evidence type="ECO:0000313" key="5">
    <source>
        <dbReference type="EMBL" id="MBI2052487.1"/>
    </source>
</evidence>
<evidence type="ECO:0000256" key="2">
    <source>
        <dbReference type="ARBA" id="ARBA00022670"/>
    </source>
</evidence>
<dbReference type="SMART" id="SM00228">
    <property type="entry name" value="PDZ"/>
    <property type="match status" value="1"/>
</dbReference>
<evidence type="ECO:0000256" key="1">
    <source>
        <dbReference type="ARBA" id="ARBA00010541"/>
    </source>
</evidence>
<reference evidence="5" key="1">
    <citation type="submission" date="2020-07" db="EMBL/GenBank/DDBJ databases">
        <title>Huge and variable diversity of episymbiotic CPR bacteria and DPANN archaea in groundwater ecosystems.</title>
        <authorList>
            <person name="He C.Y."/>
            <person name="Keren R."/>
            <person name="Whittaker M."/>
            <person name="Farag I.F."/>
            <person name="Doudna J."/>
            <person name="Cate J.H.D."/>
            <person name="Banfield J.F."/>
        </authorList>
    </citation>
    <scope>NUCLEOTIDE SEQUENCE</scope>
    <source>
        <strain evidence="5">NC_groundwater_191_Ag_S-0.1um_45_8</strain>
    </source>
</reference>
<name>A0A9D6HPU0_9BACT</name>
<dbReference type="Pfam" id="PF13180">
    <property type="entry name" value="PDZ_2"/>
    <property type="match status" value="1"/>
</dbReference>
<dbReference type="GO" id="GO:0004252">
    <property type="term" value="F:serine-type endopeptidase activity"/>
    <property type="evidence" value="ECO:0007669"/>
    <property type="project" value="InterPro"/>
</dbReference>
<comment type="similarity">
    <text evidence="1">Belongs to the peptidase S1C family.</text>
</comment>
<dbReference type="InterPro" id="IPR009003">
    <property type="entry name" value="Peptidase_S1_PA"/>
</dbReference>
<keyword evidence="3" id="KW-0378">Hydrolase</keyword>
<proteinExistence type="inferred from homology"/>
<dbReference type="Proteomes" id="UP000786662">
    <property type="component" value="Unassembled WGS sequence"/>
</dbReference>
<keyword evidence="2" id="KW-0645">Protease</keyword>
<dbReference type="Gene3D" id="2.30.42.10">
    <property type="match status" value="1"/>
</dbReference>
<protein>
    <submittedName>
        <fullName evidence="5">Trypsin-like peptidase domain-containing protein</fullName>
    </submittedName>
</protein>
<gene>
    <name evidence="5" type="ORF">HYT38_02300</name>
</gene>
<dbReference type="Pfam" id="PF13365">
    <property type="entry name" value="Trypsin_2"/>
    <property type="match status" value="1"/>
</dbReference>
<evidence type="ECO:0000256" key="3">
    <source>
        <dbReference type="ARBA" id="ARBA00022801"/>
    </source>
</evidence>
<dbReference type="PANTHER" id="PTHR22939">
    <property type="entry name" value="SERINE PROTEASE FAMILY S1C HTRA-RELATED"/>
    <property type="match status" value="1"/>
</dbReference>